<dbReference type="Proteomes" id="UP000186303">
    <property type="component" value="Chromosome 1"/>
</dbReference>
<sequence length="230" mass="25431">MAGSKAQRGATDVTLKPVAPPLSHLQTLYQRFDSLRNSIALLREQTLHTPGLEDWPSVQTHYTNLLSHTFSIAAALQSPAAHFMSAQVATLGEFLDNEAQDRNLFGDDESRMSGLLDETPQLPPIEDKDKNNKLPALAVHPVQPIPDSKLNWLGTLLSTVPEMDVASSEAQLLEAYEHAHPQSDEASVAADHEAHDARCLAALRSWYHMLHAPDEDGETYDFTMRMEDEG</sequence>
<dbReference type="EMBL" id="LT671821">
    <property type="protein sequence ID" value="SHO76025.1"/>
    <property type="molecule type" value="Genomic_DNA"/>
</dbReference>
<keyword evidence="2" id="KW-1185">Reference proteome</keyword>
<name>A0A1M8A0T3_MALS4</name>
<dbReference type="Gene3D" id="1.20.58.1710">
    <property type="match status" value="1"/>
</dbReference>
<proteinExistence type="predicted"/>
<dbReference type="AlphaFoldDB" id="A0A1M8A0T3"/>
<gene>
    <name evidence="1" type="ORF">MSYG_0359</name>
</gene>
<evidence type="ECO:0000313" key="2">
    <source>
        <dbReference type="Proteomes" id="UP000186303"/>
    </source>
</evidence>
<organism evidence="1 2">
    <name type="scientific">Malassezia sympodialis (strain ATCC 42132)</name>
    <name type="common">Atopic eczema-associated yeast</name>
    <dbReference type="NCBI Taxonomy" id="1230383"/>
    <lineage>
        <taxon>Eukaryota</taxon>
        <taxon>Fungi</taxon>
        <taxon>Dikarya</taxon>
        <taxon>Basidiomycota</taxon>
        <taxon>Ustilaginomycotina</taxon>
        <taxon>Malasseziomycetes</taxon>
        <taxon>Malasseziales</taxon>
        <taxon>Malasseziaceae</taxon>
        <taxon>Malassezia</taxon>
    </lineage>
</organism>
<accession>A0A1M8A0T3</accession>
<dbReference type="VEuPathDB" id="FungiDB:MSYG_0359"/>
<evidence type="ECO:0008006" key="3">
    <source>
        <dbReference type="Google" id="ProtNLM"/>
    </source>
</evidence>
<dbReference type="OrthoDB" id="3361461at2759"/>
<reference evidence="2" key="1">
    <citation type="journal article" date="2017" name="Nucleic Acids Res.">
        <title>Proteogenomics produces comprehensive and highly accurate protein-coding gene annotation in a complete genome assembly of Malassezia sympodialis.</title>
        <authorList>
            <person name="Zhu Y."/>
            <person name="Engstroem P.G."/>
            <person name="Tellgren-Roth C."/>
            <person name="Baudo C.D."/>
            <person name="Kennell J.C."/>
            <person name="Sun S."/>
            <person name="Billmyre R.B."/>
            <person name="Schroeder M.S."/>
            <person name="Andersson A."/>
            <person name="Holm T."/>
            <person name="Sigurgeirsson B."/>
            <person name="Wu G."/>
            <person name="Sankaranarayanan S.R."/>
            <person name="Siddharthan R."/>
            <person name="Sanyal K."/>
            <person name="Lundeberg J."/>
            <person name="Nystedt B."/>
            <person name="Boekhout T."/>
            <person name="Dawson T.L. Jr."/>
            <person name="Heitman J."/>
            <person name="Scheynius A."/>
            <person name="Lehtioe J."/>
        </authorList>
    </citation>
    <scope>NUCLEOTIDE SEQUENCE [LARGE SCALE GENOMIC DNA]</scope>
    <source>
        <strain evidence="2">ATCC 42132</strain>
    </source>
</reference>
<protein>
    <recommendedName>
        <fullName evidence="3">Mediator of RNA polymerase II transcription subunit 8</fullName>
    </recommendedName>
</protein>
<dbReference type="OMA" id="PGMDEWP"/>
<evidence type="ECO:0000313" key="1">
    <source>
        <dbReference type="EMBL" id="SHO76025.1"/>
    </source>
</evidence>